<comment type="subcellular location">
    <subcellularLocation>
        <location evidence="1">Mitochondrion</location>
    </subcellularLocation>
</comment>
<dbReference type="Gene3D" id="1.10.10.250">
    <property type="entry name" value="Ribosomal protein L11, C-terminal domain"/>
    <property type="match status" value="1"/>
</dbReference>
<dbReference type="InterPro" id="IPR036796">
    <property type="entry name" value="Ribosomal_uL11_N_sf"/>
</dbReference>
<evidence type="ECO:0000256" key="2">
    <source>
        <dbReference type="ARBA" id="ARBA00010537"/>
    </source>
</evidence>
<dbReference type="FunFam" id="1.10.10.250:FF:000003">
    <property type="entry name" value="Mitochondrial ribosomal protein L11"/>
    <property type="match status" value="1"/>
</dbReference>
<dbReference type="InterPro" id="IPR006519">
    <property type="entry name" value="Ribosomal_uL11_bac-typ"/>
</dbReference>
<dbReference type="HAMAP" id="MF_00736">
    <property type="entry name" value="Ribosomal_uL11"/>
    <property type="match status" value="1"/>
</dbReference>
<dbReference type="SMART" id="SM00649">
    <property type="entry name" value="RL11"/>
    <property type="match status" value="1"/>
</dbReference>
<feature type="domain" description="Large ribosomal subunit protein uL11 N-terminal" evidence="12">
    <location>
        <begin position="104"/>
        <end position="162"/>
    </location>
</feature>
<evidence type="ECO:0000313" key="13">
    <source>
        <dbReference type="EMBL" id="KAH8027144.1"/>
    </source>
</evidence>
<dbReference type="SUPFAM" id="SSF46906">
    <property type="entry name" value="Ribosomal protein L11, C-terminal domain"/>
    <property type="match status" value="1"/>
</dbReference>
<evidence type="ECO:0000259" key="11">
    <source>
        <dbReference type="Pfam" id="PF00298"/>
    </source>
</evidence>
<organism evidence="13 14">
    <name type="scientific">Rhipicephalus microplus</name>
    <name type="common">Cattle tick</name>
    <name type="synonym">Boophilus microplus</name>
    <dbReference type="NCBI Taxonomy" id="6941"/>
    <lineage>
        <taxon>Eukaryota</taxon>
        <taxon>Metazoa</taxon>
        <taxon>Ecdysozoa</taxon>
        <taxon>Arthropoda</taxon>
        <taxon>Chelicerata</taxon>
        <taxon>Arachnida</taxon>
        <taxon>Acari</taxon>
        <taxon>Parasitiformes</taxon>
        <taxon>Ixodida</taxon>
        <taxon>Ixodoidea</taxon>
        <taxon>Ixodidae</taxon>
        <taxon>Rhipicephalinae</taxon>
        <taxon>Rhipicephalus</taxon>
        <taxon>Boophilus</taxon>
    </lineage>
</organism>
<dbReference type="InterPro" id="IPR020783">
    <property type="entry name" value="Ribosomal_uL11_C"/>
</dbReference>
<evidence type="ECO:0000256" key="9">
    <source>
        <dbReference type="ARBA" id="ARBA00041455"/>
    </source>
</evidence>
<evidence type="ECO:0000313" key="14">
    <source>
        <dbReference type="Proteomes" id="UP000821866"/>
    </source>
</evidence>
<name>A0A9J6DZH3_RHIMP</name>
<dbReference type="GO" id="GO:0006412">
    <property type="term" value="P:translation"/>
    <property type="evidence" value="ECO:0007669"/>
    <property type="project" value="InterPro"/>
</dbReference>
<evidence type="ECO:0000259" key="12">
    <source>
        <dbReference type="Pfam" id="PF03946"/>
    </source>
</evidence>
<dbReference type="SUPFAM" id="SSF54747">
    <property type="entry name" value="Ribosomal L11/L12e N-terminal domain"/>
    <property type="match status" value="1"/>
</dbReference>
<keyword evidence="5" id="KW-0496">Mitochondrion</keyword>
<evidence type="ECO:0000256" key="7">
    <source>
        <dbReference type="ARBA" id="ARBA00038782"/>
    </source>
</evidence>
<accession>A0A9J6DZH3</accession>
<keyword evidence="3" id="KW-0809">Transit peptide</keyword>
<dbReference type="GO" id="GO:0003735">
    <property type="term" value="F:structural constituent of ribosome"/>
    <property type="evidence" value="ECO:0007669"/>
    <property type="project" value="InterPro"/>
</dbReference>
<evidence type="ECO:0000256" key="4">
    <source>
        <dbReference type="ARBA" id="ARBA00022980"/>
    </source>
</evidence>
<dbReference type="VEuPathDB" id="VectorBase:LOC119167712"/>
<gene>
    <name evidence="13" type="ORF">HPB51_003513</name>
</gene>
<dbReference type="EMBL" id="JABSTU010000006">
    <property type="protein sequence ID" value="KAH8027144.1"/>
    <property type="molecule type" value="Genomic_DNA"/>
</dbReference>
<evidence type="ECO:0000256" key="5">
    <source>
        <dbReference type="ARBA" id="ARBA00023128"/>
    </source>
</evidence>
<dbReference type="GO" id="GO:0005762">
    <property type="term" value="C:mitochondrial large ribosomal subunit"/>
    <property type="evidence" value="ECO:0007669"/>
    <property type="project" value="TreeGrafter"/>
</dbReference>
<feature type="domain" description="Large ribosomal subunit protein uL11 C-terminal" evidence="11">
    <location>
        <begin position="168"/>
        <end position="237"/>
    </location>
</feature>
<comment type="caution">
    <text evidence="13">The sequence shown here is derived from an EMBL/GenBank/DDBJ whole genome shotgun (WGS) entry which is preliminary data.</text>
</comment>
<dbReference type="NCBIfam" id="TIGR01632">
    <property type="entry name" value="L11_bact"/>
    <property type="match status" value="1"/>
</dbReference>
<dbReference type="CDD" id="cd00349">
    <property type="entry name" value="Ribosomal_L11"/>
    <property type="match status" value="1"/>
</dbReference>
<evidence type="ECO:0000256" key="3">
    <source>
        <dbReference type="ARBA" id="ARBA00022946"/>
    </source>
</evidence>
<reference evidence="13" key="1">
    <citation type="journal article" date="2020" name="Cell">
        <title>Large-Scale Comparative Analyses of Tick Genomes Elucidate Their Genetic Diversity and Vector Capacities.</title>
        <authorList>
            <consortium name="Tick Genome and Microbiome Consortium (TIGMIC)"/>
            <person name="Jia N."/>
            <person name="Wang J."/>
            <person name="Shi W."/>
            <person name="Du L."/>
            <person name="Sun Y."/>
            <person name="Zhan W."/>
            <person name="Jiang J.F."/>
            <person name="Wang Q."/>
            <person name="Zhang B."/>
            <person name="Ji P."/>
            <person name="Bell-Sakyi L."/>
            <person name="Cui X.M."/>
            <person name="Yuan T.T."/>
            <person name="Jiang B.G."/>
            <person name="Yang W.F."/>
            <person name="Lam T.T."/>
            <person name="Chang Q.C."/>
            <person name="Ding S.J."/>
            <person name="Wang X.J."/>
            <person name="Zhu J.G."/>
            <person name="Ruan X.D."/>
            <person name="Zhao L."/>
            <person name="Wei J.T."/>
            <person name="Ye R.Z."/>
            <person name="Que T.C."/>
            <person name="Du C.H."/>
            <person name="Zhou Y.H."/>
            <person name="Cheng J.X."/>
            <person name="Dai P.F."/>
            <person name="Guo W.B."/>
            <person name="Han X.H."/>
            <person name="Huang E.J."/>
            <person name="Li L.F."/>
            <person name="Wei W."/>
            <person name="Gao Y.C."/>
            <person name="Liu J.Z."/>
            <person name="Shao H.Z."/>
            <person name="Wang X."/>
            <person name="Wang C.C."/>
            <person name="Yang T.C."/>
            <person name="Huo Q.B."/>
            <person name="Li W."/>
            <person name="Chen H.Y."/>
            <person name="Chen S.E."/>
            <person name="Zhou L.G."/>
            <person name="Ni X.B."/>
            <person name="Tian J.H."/>
            <person name="Sheng Y."/>
            <person name="Liu T."/>
            <person name="Pan Y.S."/>
            <person name="Xia L.Y."/>
            <person name="Li J."/>
            <person name="Zhao F."/>
            <person name="Cao W.C."/>
        </authorList>
    </citation>
    <scope>NUCLEOTIDE SEQUENCE</scope>
    <source>
        <strain evidence="13">Rmic-2018</strain>
    </source>
</reference>
<comment type="subunit">
    <text evidence="7">Component of the mitochondrial ribosome large subunit (39S) which comprises a 16S rRNA and about 50 distinct proteins.</text>
</comment>
<sequence>MEIQAQLEKEEIDVYALTETHLRDMEEPPVMDDYVWVGCNRAAGERKGGGVGMLIRRGGNWQRENQGCKEHLWCYQKRRTMSKSVKKLKSMKKVVEKVMHTTPLKLYVPACMAMPGPPLGPQLGQRGINIAHFCKEFNEKTKEIKEGVPIPCKITVKPDRSFDLEMLNPPITYFVKQAAGIDRGAMSPGKETAGLITLKHVYEIAKIKSQDSIYDCVPLQDICKEVMLLAYRCGVKVVKSLSAEEYREFREAREPVVKEQLAALEEKRQAKLLRTAS</sequence>
<dbReference type="GO" id="GO:0070180">
    <property type="term" value="F:large ribosomal subunit rRNA binding"/>
    <property type="evidence" value="ECO:0007669"/>
    <property type="project" value="TreeGrafter"/>
</dbReference>
<dbReference type="InterPro" id="IPR020784">
    <property type="entry name" value="Ribosomal_uL11_N"/>
</dbReference>
<protein>
    <recommendedName>
        <fullName evidence="8">Large ribosomal subunit protein uL11m</fullName>
    </recommendedName>
    <alternativeName>
        <fullName evidence="9">39S ribosomal protein L11, mitochondrial</fullName>
    </alternativeName>
</protein>
<dbReference type="Pfam" id="PF00298">
    <property type="entry name" value="Ribosomal_L11"/>
    <property type="match status" value="1"/>
</dbReference>
<dbReference type="InterPro" id="IPR036769">
    <property type="entry name" value="Ribosomal_uL11_C_sf"/>
</dbReference>
<keyword evidence="14" id="KW-1185">Reference proteome</keyword>
<dbReference type="FunFam" id="3.30.1550.10:FF:000003">
    <property type="entry name" value="39S ribosomal protein L11, mitochondrial"/>
    <property type="match status" value="1"/>
</dbReference>
<proteinExistence type="inferred from homology"/>
<reference evidence="13" key="2">
    <citation type="submission" date="2021-09" db="EMBL/GenBank/DDBJ databases">
        <authorList>
            <person name="Jia N."/>
            <person name="Wang J."/>
            <person name="Shi W."/>
            <person name="Du L."/>
            <person name="Sun Y."/>
            <person name="Zhan W."/>
            <person name="Jiang J."/>
            <person name="Wang Q."/>
            <person name="Zhang B."/>
            <person name="Ji P."/>
            <person name="Sakyi L.B."/>
            <person name="Cui X."/>
            <person name="Yuan T."/>
            <person name="Jiang B."/>
            <person name="Yang W."/>
            <person name="Lam T.T.-Y."/>
            <person name="Chang Q."/>
            <person name="Ding S."/>
            <person name="Wang X."/>
            <person name="Zhu J."/>
            <person name="Ruan X."/>
            <person name="Zhao L."/>
            <person name="Wei J."/>
            <person name="Que T."/>
            <person name="Du C."/>
            <person name="Cheng J."/>
            <person name="Dai P."/>
            <person name="Han X."/>
            <person name="Huang E."/>
            <person name="Gao Y."/>
            <person name="Liu J."/>
            <person name="Shao H."/>
            <person name="Ye R."/>
            <person name="Li L."/>
            <person name="Wei W."/>
            <person name="Wang X."/>
            <person name="Wang C."/>
            <person name="Huo Q."/>
            <person name="Li W."/>
            <person name="Guo W."/>
            <person name="Chen H."/>
            <person name="Chen S."/>
            <person name="Zhou L."/>
            <person name="Zhou L."/>
            <person name="Ni X."/>
            <person name="Tian J."/>
            <person name="Zhou Y."/>
            <person name="Sheng Y."/>
            <person name="Liu T."/>
            <person name="Pan Y."/>
            <person name="Xia L."/>
            <person name="Li J."/>
            <person name="Zhao F."/>
            <person name="Cao W."/>
        </authorList>
    </citation>
    <scope>NUCLEOTIDE SEQUENCE</scope>
    <source>
        <strain evidence="13">Rmic-2018</strain>
        <tissue evidence="13">Larvae</tissue>
    </source>
</reference>
<dbReference type="AlphaFoldDB" id="A0A9J6DZH3"/>
<comment type="similarity">
    <text evidence="2 10">Belongs to the universal ribosomal protein uL11 family.</text>
</comment>
<dbReference type="VEuPathDB" id="VectorBase:LOC119168567"/>
<keyword evidence="6 10" id="KW-0687">Ribonucleoprotein</keyword>
<evidence type="ECO:0000256" key="10">
    <source>
        <dbReference type="RuleBase" id="RU003978"/>
    </source>
</evidence>
<dbReference type="Pfam" id="PF03946">
    <property type="entry name" value="Ribosomal_L11_N"/>
    <property type="match status" value="1"/>
</dbReference>
<dbReference type="PANTHER" id="PTHR11661:SF1">
    <property type="entry name" value="LARGE RIBOSOMAL SUBUNIT PROTEIN UL11M"/>
    <property type="match status" value="1"/>
</dbReference>
<evidence type="ECO:0000256" key="6">
    <source>
        <dbReference type="ARBA" id="ARBA00023274"/>
    </source>
</evidence>
<dbReference type="Gene3D" id="3.30.1550.10">
    <property type="entry name" value="Ribosomal protein L11/L12, N-terminal domain"/>
    <property type="match status" value="1"/>
</dbReference>
<evidence type="ECO:0000256" key="8">
    <source>
        <dbReference type="ARBA" id="ARBA00040104"/>
    </source>
</evidence>
<dbReference type="InterPro" id="IPR000911">
    <property type="entry name" value="Ribosomal_uL11"/>
</dbReference>
<dbReference type="Proteomes" id="UP000821866">
    <property type="component" value="Chromosome 4"/>
</dbReference>
<dbReference type="PANTHER" id="PTHR11661">
    <property type="entry name" value="60S RIBOSOMAL PROTEIN L12"/>
    <property type="match status" value="1"/>
</dbReference>
<evidence type="ECO:0000256" key="1">
    <source>
        <dbReference type="ARBA" id="ARBA00004173"/>
    </source>
</evidence>
<keyword evidence="4 10" id="KW-0689">Ribosomal protein</keyword>